<accession>A0A409WF77</accession>
<protein>
    <recommendedName>
        <fullName evidence="2">Transglycosylase SLT domain-containing protein</fullName>
    </recommendedName>
</protein>
<proteinExistence type="predicted"/>
<keyword evidence="4" id="KW-1185">Reference proteome</keyword>
<organism evidence="3 4">
    <name type="scientific">Psilocybe cyanescens</name>
    <dbReference type="NCBI Taxonomy" id="93625"/>
    <lineage>
        <taxon>Eukaryota</taxon>
        <taxon>Fungi</taxon>
        <taxon>Dikarya</taxon>
        <taxon>Basidiomycota</taxon>
        <taxon>Agaricomycotina</taxon>
        <taxon>Agaricomycetes</taxon>
        <taxon>Agaricomycetidae</taxon>
        <taxon>Agaricales</taxon>
        <taxon>Agaricineae</taxon>
        <taxon>Strophariaceae</taxon>
        <taxon>Psilocybe</taxon>
    </lineage>
</organism>
<dbReference type="AlphaFoldDB" id="A0A409WF77"/>
<comment type="caution">
    <text evidence="3">The sequence shown here is derived from an EMBL/GenBank/DDBJ whole genome shotgun (WGS) entry which is preliminary data.</text>
</comment>
<dbReference type="SUPFAM" id="SSF53955">
    <property type="entry name" value="Lysozyme-like"/>
    <property type="match status" value="1"/>
</dbReference>
<name>A0A409WF77_PSICY</name>
<dbReference type="InParanoid" id="A0A409WF77"/>
<dbReference type="InterPro" id="IPR023346">
    <property type="entry name" value="Lysozyme-like_dom_sf"/>
</dbReference>
<sequence length="321" mass="34016">MRLLTSTLALFLSIIVADASLGHENPGLSARHNRLAHRDTGLEARATAGSRRCPNRSQKVTTPVAPNFAAAKNLTSTTNKAASTPAPAPAPPAPVVPAGVINVVSHCGAIGATQQTTALTGPNGRLDWLMCGFETPGGWQPPYVRIQDLITHSLSSALQSPNSPFKACNPYLHIFEKYGQQFGIPAIIMASFSMQESGCNPNTVGGGGEQGMMQITTDKCGGAPGGNCKDPDFNIRTATKFFADTLASNGGNILTSIGAYNGFYVGLTKEKAFAARWSACCRCQNNGDYLHQFVNGWLQNINAYGPIKLGKYFNLDVCPAH</sequence>
<evidence type="ECO:0000313" key="4">
    <source>
        <dbReference type="Proteomes" id="UP000283269"/>
    </source>
</evidence>
<evidence type="ECO:0000259" key="2">
    <source>
        <dbReference type="Pfam" id="PF01464"/>
    </source>
</evidence>
<dbReference type="InterPro" id="IPR008258">
    <property type="entry name" value="Transglycosylase_SLT_dom_1"/>
</dbReference>
<feature type="chain" id="PRO_5019399860" description="Transglycosylase SLT domain-containing protein" evidence="1">
    <location>
        <begin position="20"/>
        <end position="321"/>
    </location>
</feature>
<keyword evidence="1" id="KW-0732">Signal</keyword>
<evidence type="ECO:0000256" key="1">
    <source>
        <dbReference type="SAM" id="SignalP"/>
    </source>
</evidence>
<dbReference type="Pfam" id="PF01464">
    <property type="entry name" value="SLT"/>
    <property type="match status" value="1"/>
</dbReference>
<feature type="domain" description="Transglycosylase SLT" evidence="2">
    <location>
        <begin position="175"/>
        <end position="262"/>
    </location>
</feature>
<feature type="signal peptide" evidence="1">
    <location>
        <begin position="1"/>
        <end position="19"/>
    </location>
</feature>
<gene>
    <name evidence="3" type="ORF">CVT25_011044</name>
</gene>
<reference evidence="3 4" key="1">
    <citation type="journal article" date="2018" name="Evol. Lett.">
        <title>Horizontal gene cluster transfer increased hallucinogenic mushroom diversity.</title>
        <authorList>
            <person name="Reynolds H.T."/>
            <person name="Vijayakumar V."/>
            <person name="Gluck-Thaler E."/>
            <person name="Korotkin H.B."/>
            <person name="Matheny P.B."/>
            <person name="Slot J.C."/>
        </authorList>
    </citation>
    <scope>NUCLEOTIDE SEQUENCE [LARGE SCALE GENOMIC DNA]</scope>
    <source>
        <strain evidence="3 4">2631</strain>
    </source>
</reference>
<dbReference type="Gene3D" id="1.10.530.10">
    <property type="match status" value="1"/>
</dbReference>
<dbReference type="EMBL" id="NHYD01003441">
    <property type="protein sequence ID" value="PPQ77198.1"/>
    <property type="molecule type" value="Genomic_DNA"/>
</dbReference>
<dbReference type="OrthoDB" id="2537480at2759"/>
<dbReference type="Proteomes" id="UP000283269">
    <property type="component" value="Unassembled WGS sequence"/>
</dbReference>
<evidence type="ECO:0000313" key="3">
    <source>
        <dbReference type="EMBL" id="PPQ77198.1"/>
    </source>
</evidence>